<dbReference type="AlphaFoldDB" id="A0A0G0TQM7"/>
<keyword evidence="3" id="KW-0694">RNA-binding</keyword>
<name>A0A0G0TQM7_9BACT</name>
<organism evidence="6 7">
    <name type="scientific">Candidatus Nomurabacteria bacterium GW2011_GWA2_40_9</name>
    <dbReference type="NCBI Taxonomy" id="1618734"/>
    <lineage>
        <taxon>Bacteria</taxon>
        <taxon>Candidatus Nomuraibacteriota</taxon>
    </lineage>
</organism>
<evidence type="ECO:0000256" key="4">
    <source>
        <dbReference type="RuleBase" id="RU003887"/>
    </source>
</evidence>
<dbReference type="EC" id="5.4.99.-" evidence="4"/>
<evidence type="ECO:0000256" key="3">
    <source>
        <dbReference type="PROSITE-ProRule" id="PRU00182"/>
    </source>
</evidence>
<dbReference type="InterPro" id="IPR000748">
    <property type="entry name" value="PsdUridine_synth_RsuA/RluB/E/F"/>
</dbReference>
<dbReference type="EMBL" id="LBZW01000012">
    <property type="protein sequence ID" value="KKR79299.1"/>
    <property type="molecule type" value="Genomic_DNA"/>
</dbReference>
<dbReference type="Gene3D" id="3.30.70.580">
    <property type="entry name" value="Pseudouridine synthase I, catalytic domain, N-terminal subdomain"/>
    <property type="match status" value="1"/>
</dbReference>
<comment type="caution">
    <text evidence="6">The sequence shown here is derived from an EMBL/GenBank/DDBJ whole genome shotgun (WGS) entry which is preliminary data.</text>
</comment>
<evidence type="ECO:0000256" key="1">
    <source>
        <dbReference type="ARBA" id="ARBA00008348"/>
    </source>
</evidence>
<sequence>MDFPMRINKYLALKKISTRRGADELVANKKIFINGKLAVLGSKVNETDKVEVRQKKGEEKVYVYYAYNKPIGTATEEINMSMSKAGFDTGVFPLGRLDKASHGLLILTNDGRITDQLLNPKYFHEKEYVVKTKEKLRGNFKEKMEAGVNIEGYKTKPCKVTIVNENTFRITLTEGKKHQIRRMCSALFQEVDDLKRVRIMNIELGKLTPKFIRPIVGEELSIFLNQALRRS</sequence>
<dbReference type="PROSITE" id="PS50889">
    <property type="entry name" value="S4"/>
    <property type="match status" value="1"/>
</dbReference>
<dbReference type="InterPro" id="IPR042092">
    <property type="entry name" value="PsdUridine_s_RsuA/RluB/E/F_cat"/>
</dbReference>
<dbReference type="SUPFAM" id="SSF55120">
    <property type="entry name" value="Pseudouridine synthase"/>
    <property type="match status" value="1"/>
</dbReference>
<gene>
    <name evidence="6" type="ORF">UU24_C0012G0009</name>
</gene>
<evidence type="ECO:0000256" key="2">
    <source>
        <dbReference type="ARBA" id="ARBA00023235"/>
    </source>
</evidence>
<dbReference type="SUPFAM" id="SSF55174">
    <property type="entry name" value="Alpha-L RNA-binding motif"/>
    <property type="match status" value="1"/>
</dbReference>
<protein>
    <recommendedName>
        <fullName evidence="4">Pseudouridine synthase</fullName>
        <ecNumber evidence="4">5.4.99.-</ecNumber>
    </recommendedName>
</protein>
<dbReference type="Pfam" id="PF00849">
    <property type="entry name" value="PseudoU_synth_2"/>
    <property type="match status" value="1"/>
</dbReference>
<dbReference type="PATRIC" id="fig|1618734.3.peg.375"/>
<evidence type="ECO:0000313" key="6">
    <source>
        <dbReference type="EMBL" id="KKR79299.1"/>
    </source>
</evidence>
<dbReference type="PROSITE" id="PS01149">
    <property type="entry name" value="PSI_RSU"/>
    <property type="match status" value="1"/>
</dbReference>
<comment type="similarity">
    <text evidence="1 4">Belongs to the pseudouridine synthase RsuA family.</text>
</comment>
<dbReference type="InterPro" id="IPR020103">
    <property type="entry name" value="PsdUridine_synth_cat_dom_sf"/>
</dbReference>
<dbReference type="SMART" id="SM00363">
    <property type="entry name" value="S4"/>
    <property type="match status" value="1"/>
</dbReference>
<evidence type="ECO:0000259" key="5">
    <source>
        <dbReference type="SMART" id="SM00363"/>
    </source>
</evidence>
<dbReference type="Gene3D" id="3.10.290.10">
    <property type="entry name" value="RNA-binding S4 domain"/>
    <property type="match status" value="1"/>
</dbReference>
<dbReference type="CDD" id="cd00165">
    <property type="entry name" value="S4"/>
    <property type="match status" value="1"/>
</dbReference>
<dbReference type="InterPro" id="IPR036986">
    <property type="entry name" value="S4_RNA-bd_sf"/>
</dbReference>
<reference evidence="6 7" key="1">
    <citation type="journal article" date="2015" name="Nature">
        <title>rRNA introns, odd ribosomes, and small enigmatic genomes across a large radiation of phyla.</title>
        <authorList>
            <person name="Brown C.T."/>
            <person name="Hug L.A."/>
            <person name="Thomas B.C."/>
            <person name="Sharon I."/>
            <person name="Castelle C.J."/>
            <person name="Singh A."/>
            <person name="Wilkins M.J."/>
            <person name="Williams K.H."/>
            <person name="Banfield J.F."/>
        </authorList>
    </citation>
    <scope>NUCLEOTIDE SEQUENCE [LARGE SCALE GENOMIC DNA]</scope>
</reference>
<dbReference type="Pfam" id="PF01479">
    <property type="entry name" value="S4"/>
    <property type="match status" value="1"/>
</dbReference>
<dbReference type="PANTHER" id="PTHR47683:SF2">
    <property type="entry name" value="RNA-BINDING S4 DOMAIN-CONTAINING PROTEIN"/>
    <property type="match status" value="1"/>
</dbReference>
<proteinExistence type="inferred from homology"/>
<dbReference type="InterPro" id="IPR018496">
    <property type="entry name" value="PsdUridine_synth_RsuA/RluB_CS"/>
</dbReference>
<dbReference type="GO" id="GO:0000455">
    <property type="term" value="P:enzyme-directed rRNA pseudouridine synthesis"/>
    <property type="evidence" value="ECO:0007669"/>
    <property type="project" value="UniProtKB-ARBA"/>
</dbReference>
<dbReference type="Gene3D" id="3.30.70.1560">
    <property type="entry name" value="Alpha-L RNA-binding motif"/>
    <property type="match status" value="1"/>
</dbReference>
<dbReference type="InterPro" id="IPR020094">
    <property type="entry name" value="TruA/RsuA/RluB/E/F_N"/>
</dbReference>
<dbReference type="InterPro" id="IPR050343">
    <property type="entry name" value="RsuA_PseudoU_synthase"/>
</dbReference>
<dbReference type="NCBIfam" id="TIGR00093">
    <property type="entry name" value="pseudouridine synthase"/>
    <property type="match status" value="1"/>
</dbReference>
<dbReference type="InterPro" id="IPR002942">
    <property type="entry name" value="S4_RNA-bd"/>
</dbReference>
<evidence type="ECO:0000313" key="7">
    <source>
        <dbReference type="Proteomes" id="UP000034749"/>
    </source>
</evidence>
<keyword evidence="2 4" id="KW-0413">Isomerase</keyword>
<feature type="domain" description="RNA-binding S4" evidence="5">
    <location>
        <begin position="5"/>
        <end position="69"/>
    </location>
</feature>
<dbReference type="InterPro" id="IPR006145">
    <property type="entry name" value="PsdUridine_synth_RsuA/RluA"/>
</dbReference>
<dbReference type="Proteomes" id="UP000034749">
    <property type="component" value="Unassembled WGS sequence"/>
</dbReference>
<accession>A0A0G0TQM7</accession>
<dbReference type="GO" id="GO:0120159">
    <property type="term" value="F:rRNA pseudouridine synthase activity"/>
    <property type="evidence" value="ECO:0007669"/>
    <property type="project" value="UniProtKB-ARBA"/>
</dbReference>
<dbReference type="PANTHER" id="PTHR47683">
    <property type="entry name" value="PSEUDOURIDINE SYNTHASE FAMILY PROTEIN-RELATED"/>
    <property type="match status" value="1"/>
</dbReference>
<dbReference type="GO" id="GO:0003723">
    <property type="term" value="F:RNA binding"/>
    <property type="evidence" value="ECO:0007669"/>
    <property type="project" value="UniProtKB-KW"/>
</dbReference>